<sequence length="262" mass="28908">MKLKFIVPALLAGLVAFTSCSKEDKKEEKKDPYEGLRNLNVPAGQEREIKYLDASNNEGKYVYFSFNKGVVEVTDPMASNDWDIAFNRYHVKTNSGTSGKGQGGAVRTEGKDFAALKTAPTTGYLADIEKEVSSFAGGKGGNQKISLAPALDPGHGEGFWKMIKDGVLAGVAKQTPGYDQLTEEQKKAVLAKAEQRIKPRFVHNNGWLTMDYKQGAQGPTYSYNNWVYVVKTAAGKYAKIQLTDYKNAKNQTGFITFKYLVF</sequence>
<dbReference type="Pfam" id="PF14064">
    <property type="entry name" value="HmuY"/>
    <property type="match status" value="1"/>
</dbReference>
<dbReference type="RefSeq" id="WP_323983433.1">
    <property type="nucleotide sequence ID" value="NZ_JAYKBW010000008.1"/>
</dbReference>
<name>A0ABU5Z866_9FLAO</name>
<organism evidence="1 2">
    <name type="scientific">Capnocytophaga gingivalis</name>
    <dbReference type="NCBI Taxonomy" id="1017"/>
    <lineage>
        <taxon>Bacteria</taxon>
        <taxon>Pseudomonadati</taxon>
        <taxon>Bacteroidota</taxon>
        <taxon>Flavobacteriia</taxon>
        <taxon>Flavobacteriales</taxon>
        <taxon>Flavobacteriaceae</taxon>
        <taxon>Capnocytophaga</taxon>
    </lineage>
</organism>
<evidence type="ECO:0000313" key="1">
    <source>
        <dbReference type="EMBL" id="MEB3075168.1"/>
    </source>
</evidence>
<dbReference type="PROSITE" id="PS51257">
    <property type="entry name" value="PROKAR_LIPOPROTEIN"/>
    <property type="match status" value="1"/>
</dbReference>
<dbReference type="EMBL" id="JAYKBW010000008">
    <property type="protein sequence ID" value="MEB3075168.1"/>
    <property type="molecule type" value="Genomic_DNA"/>
</dbReference>
<dbReference type="Proteomes" id="UP001311730">
    <property type="component" value="Unassembled WGS sequence"/>
</dbReference>
<proteinExistence type="predicted"/>
<keyword evidence="2" id="KW-1185">Reference proteome</keyword>
<dbReference type="CDD" id="cd12105">
    <property type="entry name" value="HmuY"/>
    <property type="match status" value="1"/>
</dbReference>
<protein>
    <submittedName>
        <fullName evidence="1">HmuY family protein</fullName>
    </submittedName>
</protein>
<reference evidence="1 2" key="1">
    <citation type="submission" date="2023-12" db="EMBL/GenBank/DDBJ databases">
        <title>Genomic sequences of Capnocytophaga and Parvimonas strains.</title>
        <authorList>
            <person name="Watt R.M."/>
            <person name="Wang M."/>
            <person name="Yang T."/>
            <person name="Tong W.M."/>
        </authorList>
    </citation>
    <scope>NUCLEOTIDE SEQUENCE [LARGE SCALE GENOMIC DNA]</scope>
    <source>
        <strain evidence="1 2">CCUG 13096</strain>
    </source>
</reference>
<dbReference type="InterPro" id="IPR025921">
    <property type="entry name" value="HmuY"/>
</dbReference>
<gene>
    <name evidence="1" type="ORF">VJJ08_07650</name>
</gene>
<accession>A0ABU5Z866</accession>
<comment type="caution">
    <text evidence="1">The sequence shown here is derived from an EMBL/GenBank/DDBJ whole genome shotgun (WGS) entry which is preliminary data.</text>
</comment>
<evidence type="ECO:0000313" key="2">
    <source>
        <dbReference type="Proteomes" id="UP001311730"/>
    </source>
</evidence>